<name>A0A2V2N472_9EURY</name>
<accession>A0A2V2N472</accession>
<keyword evidence="2" id="KW-1185">Reference proteome</keyword>
<gene>
    <name evidence="1" type="ORF">DLD82_10920</name>
</gene>
<organism evidence="1 2">
    <name type="scientific">Methanospirillum stamsii</name>
    <dbReference type="NCBI Taxonomy" id="1277351"/>
    <lineage>
        <taxon>Archaea</taxon>
        <taxon>Methanobacteriati</taxon>
        <taxon>Methanobacteriota</taxon>
        <taxon>Stenosarchaea group</taxon>
        <taxon>Methanomicrobia</taxon>
        <taxon>Methanomicrobiales</taxon>
        <taxon>Methanospirillaceae</taxon>
        <taxon>Methanospirillum</taxon>
    </lineage>
</organism>
<proteinExistence type="predicted"/>
<sequence>MKELSLIKSQVKKDPDIYGRLCEGFFNEFVKMLHIVIDTSFSNSLVNFSEPSLAHTNQLSDLC</sequence>
<comment type="caution">
    <text evidence="1">The sequence shown here is derived from an EMBL/GenBank/DDBJ whole genome shotgun (WGS) entry which is preliminary data.</text>
</comment>
<dbReference type="Proteomes" id="UP000245934">
    <property type="component" value="Unassembled WGS sequence"/>
</dbReference>
<protein>
    <submittedName>
        <fullName evidence="1">Uncharacterized protein</fullName>
    </submittedName>
</protein>
<reference evidence="1 2" key="1">
    <citation type="submission" date="2018-05" db="EMBL/GenBank/DDBJ databases">
        <title>Draft genome of Methanospirillum stamsii Pt1.</title>
        <authorList>
            <person name="Dueholm M.S."/>
            <person name="Nielsen P.H."/>
            <person name="Bakmann L.F."/>
            <person name="Otzen D.E."/>
        </authorList>
    </citation>
    <scope>NUCLEOTIDE SEQUENCE [LARGE SCALE GENOMIC DNA]</scope>
    <source>
        <strain evidence="1 2">Pt1</strain>
    </source>
</reference>
<dbReference type="AlphaFoldDB" id="A0A2V2N472"/>
<evidence type="ECO:0000313" key="2">
    <source>
        <dbReference type="Proteomes" id="UP000245934"/>
    </source>
</evidence>
<evidence type="ECO:0000313" key="1">
    <source>
        <dbReference type="EMBL" id="PWR73370.1"/>
    </source>
</evidence>
<dbReference type="EMBL" id="QGMZ01000019">
    <property type="protein sequence ID" value="PWR73370.1"/>
    <property type="molecule type" value="Genomic_DNA"/>
</dbReference>